<dbReference type="EMBL" id="CAQQ02380907">
    <property type="status" value="NOT_ANNOTATED_CDS"/>
    <property type="molecule type" value="Genomic_DNA"/>
</dbReference>
<protein>
    <submittedName>
        <fullName evidence="2">Uncharacterized protein</fullName>
    </submittedName>
</protein>
<dbReference type="EnsemblMetazoa" id="MESCA011513-RA">
    <property type="protein sequence ID" value="MESCA011513-PA"/>
    <property type="gene ID" value="MESCA011513"/>
</dbReference>
<reference evidence="2" key="2">
    <citation type="submission" date="2015-06" db="UniProtKB">
        <authorList>
            <consortium name="EnsemblMetazoa"/>
        </authorList>
    </citation>
    <scope>IDENTIFICATION</scope>
</reference>
<evidence type="ECO:0000313" key="3">
    <source>
        <dbReference type="Proteomes" id="UP000015102"/>
    </source>
</evidence>
<dbReference type="AlphaFoldDB" id="T1H5D6"/>
<dbReference type="HOGENOM" id="CLU_1307598_0_0_1"/>
<keyword evidence="3" id="KW-1185">Reference proteome</keyword>
<proteinExistence type="predicted"/>
<feature type="compositionally biased region" description="Acidic residues" evidence="1">
    <location>
        <begin position="192"/>
        <end position="201"/>
    </location>
</feature>
<feature type="compositionally biased region" description="Low complexity" evidence="1">
    <location>
        <begin position="202"/>
        <end position="211"/>
    </location>
</feature>
<reference evidence="3" key="1">
    <citation type="submission" date="2013-02" db="EMBL/GenBank/DDBJ databases">
        <authorList>
            <person name="Hughes D."/>
        </authorList>
    </citation>
    <scope>NUCLEOTIDE SEQUENCE</scope>
    <source>
        <strain>Durham</strain>
        <strain evidence="3">NC isolate 2 -- Noor lab</strain>
    </source>
</reference>
<sequence>MGLLKADFKDIADVFMKLPKSNQDYILNKLFSIMEKDNFEYDVFYSDSYSIENAKKMFNDKLFVLFQISEEKLSSVPNYRLNPEFADNDNSAFEWLSEYEMSFIYPTEDTPDITTPIYTPDEEESTFSAIFVDYDDKTETNILETTISEDLENDVEIFTTTESPDEDYSEEDEEGQQEEEEEVEEFLPSGADDVDEEENDNELNLPNLVEE</sequence>
<evidence type="ECO:0000256" key="1">
    <source>
        <dbReference type="SAM" id="MobiDB-lite"/>
    </source>
</evidence>
<feature type="region of interest" description="Disordered" evidence="1">
    <location>
        <begin position="160"/>
        <end position="211"/>
    </location>
</feature>
<dbReference type="Proteomes" id="UP000015102">
    <property type="component" value="Unassembled WGS sequence"/>
</dbReference>
<organism evidence="2 3">
    <name type="scientific">Megaselia scalaris</name>
    <name type="common">Humpbacked fly</name>
    <name type="synonym">Phora scalaris</name>
    <dbReference type="NCBI Taxonomy" id="36166"/>
    <lineage>
        <taxon>Eukaryota</taxon>
        <taxon>Metazoa</taxon>
        <taxon>Ecdysozoa</taxon>
        <taxon>Arthropoda</taxon>
        <taxon>Hexapoda</taxon>
        <taxon>Insecta</taxon>
        <taxon>Pterygota</taxon>
        <taxon>Neoptera</taxon>
        <taxon>Endopterygota</taxon>
        <taxon>Diptera</taxon>
        <taxon>Brachycera</taxon>
        <taxon>Muscomorpha</taxon>
        <taxon>Platypezoidea</taxon>
        <taxon>Phoridae</taxon>
        <taxon>Megaseliini</taxon>
        <taxon>Megaselia</taxon>
    </lineage>
</organism>
<name>T1H5D6_MEGSC</name>
<feature type="compositionally biased region" description="Acidic residues" evidence="1">
    <location>
        <begin position="163"/>
        <end position="185"/>
    </location>
</feature>
<evidence type="ECO:0000313" key="2">
    <source>
        <dbReference type="EnsemblMetazoa" id="MESCA011513-PA"/>
    </source>
</evidence>
<accession>T1H5D6</accession>